<feature type="chain" id="PRO_5046425066" evidence="2">
    <location>
        <begin position="19"/>
        <end position="231"/>
    </location>
</feature>
<reference evidence="3 4" key="1">
    <citation type="journal article" date="2024" name="IMA Fungus">
        <title>IMA Genome - F19 : A genome assembly and annotation guide to empower mycologists, including annotated draft genome sequences of Ceratocystis pirilliformis, Diaporthe australafricana, Fusarium ophioides, Paecilomyces lecythidis, and Sporothrix stenoceras.</title>
        <authorList>
            <person name="Aylward J."/>
            <person name="Wilson A.M."/>
            <person name="Visagie C.M."/>
            <person name="Spraker J."/>
            <person name="Barnes I."/>
            <person name="Buitendag C."/>
            <person name="Ceriani C."/>
            <person name="Del Mar Angel L."/>
            <person name="du Plessis D."/>
            <person name="Fuchs T."/>
            <person name="Gasser K."/>
            <person name="Kramer D."/>
            <person name="Li W."/>
            <person name="Munsamy K."/>
            <person name="Piso A."/>
            <person name="Price J.L."/>
            <person name="Sonnekus B."/>
            <person name="Thomas C."/>
            <person name="van der Nest A."/>
            <person name="van Dijk A."/>
            <person name="van Heerden A."/>
            <person name="van Vuuren N."/>
            <person name="Yilmaz N."/>
            <person name="Duong T.A."/>
            <person name="van der Merwe N.A."/>
            <person name="Wingfield M.J."/>
            <person name="Wingfield B.D."/>
        </authorList>
    </citation>
    <scope>NUCLEOTIDE SEQUENCE [LARGE SCALE GENOMIC DNA]</scope>
    <source>
        <strain evidence="3 4">CMW 18300</strain>
    </source>
</reference>
<organism evidence="3 4">
    <name type="scientific">Diaporthe australafricana</name>
    <dbReference type="NCBI Taxonomy" id="127596"/>
    <lineage>
        <taxon>Eukaryota</taxon>
        <taxon>Fungi</taxon>
        <taxon>Dikarya</taxon>
        <taxon>Ascomycota</taxon>
        <taxon>Pezizomycotina</taxon>
        <taxon>Sordariomycetes</taxon>
        <taxon>Sordariomycetidae</taxon>
        <taxon>Diaporthales</taxon>
        <taxon>Diaporthaceae</taxon>
        <taxon>Diaporthe</taxon>
    </lineage>
</organism>
<accession>A0ABR3XII7</accession>
<name>A0ABR3XII7_9PEZI</name>
<evidence type="ECO:0000256" key="2">
    <source>
        <dbReference type="SAM" id="SignalP"/>
    </source>
</evidence>
<proteinExistence type="predicted"/>
<feature type="compositionally biased region" description="Low complexity" evidence="1">
    <location>
        <begin position="215"/>
        <end position="231"/>
    </location>
</feature>
<gene>
    <name evidence="3" type="ORF">Daus18300_002959</name>
</gene>
<feature type="signal peptide" evidence="2">
    <location>
        <begin position="1"/>
        <end position="18"/>
    </location>
</feature>
<keyword evidence="4" id="KW-1185">Reference proteome</keyword>
<dbReference type="EMBL" id="JAWRVE010000018">
    <property type="protein sequence ID" value="KAL1875768.1"/>
    <property type="molecule type" value="Genomic_DNA"/>
</dbReference>
<sequence length="231" mass="25339">MKFFSFALLSSLACTALAGPVALQKDSLDIRTSSMEFGHLEARVEANVPTWDEAQKLIADISGFSAYTEKNKPAADTSVFFTCLSTAECNKLGKWAATQKLTIVGQIWKNANLQSMGHDGKEKKVDQAAFYEFQKAFSKYYATVSSGKAYLVYPHNAKPASGHIFYDVEMPAIVKSGQVTEMIWLDADKILAGDATYDWKAEKKVYWKKPEAEPEAGGAETHGAEEPAGTE</sequence>
<evidence type="ECO:0000313" key="4">
    <source>
        <dbReference type="Proteomes" id="UP001583177"/>
    </source>
</evidence>
<dbReference type="Proteomes" id="UP001583177">
    <property type="component" value="Unassembled WGS sequence"/>
</dbReference>
<evidence type="ECO:0000313" key="3">
    <source>
        <dbReference type="EMBL" id="KAL1875768.1"/>
    </source>
</evidence>
<keyword evidence="2" id="KW-0732">Signal</keyword>
<protein>
    <submittedName>
        <fullName evidence="3">Uncharacterized protein</fullName>
    </submittedName>
</protein>
<evidence type="ECO:0000256" key="1">
    <source>
        <dbReference type="SAM" id="MobiDB-lite"/>
    </source>
</evidence>
<feature type="region of interest" description="Disordered" evidence="1">
    <location>
        <begin position="211"/>
        <end position="231"/>
    </location>
</feature>
<comment type="caution">
    <text evidence="3">The sequence shown here is derived from an EMBL/GenBank/DDBJ whole genome shotgun (WGS) entry which is preliminary data.</text>
</comment>